<evidence type="ECO:0000256" key="1">
    <source>
        <dbReference type="ARBA" id="ARBA00004561"/>
    </source>
</evidence>
<dbReference type="GO" id="GO:0046872">
    <property type="term" value="F:metal ion binding"/>
    <property type="evidence" value="ECO:0007669"/>
    <property type="project" value="UniProtKB-KW"/>
</dbReference>
<dbReference type="Pfam" id="PF05567">
    <property type="entry name" value="T4P_PilY1"/>
    <property type="match status" value="1"/>
</dbReference>
<dbReference type="RefSeq" id="WP_194116267.1">
    <property type="nucleotide sequence ID" value="NZ_JADFUA010000005.1"/>
</dbReference>
<protein>
    <recommendedName>
        <fullName evidence="8">PilY1 beta-propeller domain-containing protein</fullName>
    </recommendedName>
</protein>
<dbReference type="Proteomes" id="UP000604481">
    <property type="component" value="Unassembled WGS sequence"/>
</dbReference>
<feature type="signal peptide" evidence="7">
    <location>
        <begin position="1"/>
        <end position="27"/>
    </location>
</feature>
<name>A0A8J7KEQ8_9NEIS</name>
<keyword evidence="10" id="KW-1185">Reference proteome</keyword>
<dbReference type="EMBL" id="JADFUA010000005">
    <property type="protein sequence ID" value="MBE9609744.1"/>
    <property type="molecule type" value="Genomic_DNA"/>
</dbReference>
<dbReference type="GO" id="GO:0009289">
    <property type="term" value="C:pilus"/>
    <property type="evidence" value="ECO:0007669"/>
    <property type="project" value="UniProtKB-SubCell"/>
</dbReference>
<feature type="domain" description="PilY1 beta-propeller" evidence="8">
    <location>
        <begin position="494"/>
        <end position="821"/>
    </location>
</feature>
<dbReference type="AlphaFoldDB" id="A0A8J7KEQ8"/>
<evidence type="ECO:0000313" key="10">
    <source>
        <dbReference type="Proteomes" id="UP000604481"/>
    </source>
</evidence>
<sequence>MTTPLRYHLLAASMALAFPLATNAARAASPYPALPPTLSTSVPPNVMLFIDNSGSMLQDRNNNWMRTDLCDFSSNWSNCVNSNTRNVRDVLDDESQSPNTKMNIAKRVSRNLIDSNPDLRWGVFSFHVSNANTVGGSERGQSGVLQSAIGQGNASAKAAISRLKARTATPLGEALLEITRYYEGKTSLYGKSNNSYNSPIQYRCQKNFAIVMTDGDATDDNDLPGSGKAALPYTYVDANNVSRSGSFSVCTSADGASCPAALEGSSTSAGFGDGNNRYRALRDVAKYANEMDLLTSGTDQDGKSFDDARFKKQSLQTYTIGFSVNNAVLPAAARVGGGKYYTADSESALNQALTNAVNDIVASISNAGGVATQSEAVAAGNKVFQPVFNPKGWYGELRCYNVDANGNFNPATAQCSPNGKAVIPAHASRKIHSAKISGSSTVAFAFNDSTGLASMTTAQRNALGADDTERRKIINFLRGQEGQAGLRTRPDSLLGDIIDSQPVVVGKPAGETPDSDYAIFKSAQASRNMVFIGANDGMLHAFNVADMTELMGYIPSPVYPNLKSLAASDYGQSGGTPHAFFVNGSLRQADIKTGSGWRTLLSGGLAQGGRGYFTLDATQASNFNLASTTVKWEWTDQHATSMGYAFGAPIIYNVRTSATTVTPAVILNNGYENRWGQTPAASNTSALYIVNADTGALIKQIDVPGSTGLSSPAGVDYGQDGILDYVYAGDMSGKLWRFDLTSDNPASFRVASNPVFDAGTSRPIVMRPAIAALNRPDGTSLGNLVLFGTGKLLTDGDRSDTSRQTLYGIVDRMDDTPVTVSETALVEQRFTDSKTLSGGSQRAGTYRKISGESIDLRSESNTRLGWYIDLPTSSERLVASPMLYDDKVLFGTGVPQSTEKCTPGGKGWIIGLNPFTGSVPADRKNRAYSFIDISQDGKSTAADKIPFASGDDFLAGFEKDGIPTELTYVASETRLVTPSPRGDTSLGDIGKVVAQREANYSAVFTGNAKEGVKTGRPMSKPASTGKGTLYGGTIGSDTVDKETLLSPATGVKIETTVWREIK</sequence>
<evidence type="ECO:0000256" key="7">
    <source>
        <dbReference type="SAM" id="SignalP"/>
    </source>
</evidence>
<comment type="similarity">
    <text evidence="2">Belongs to the PilY1 family.</text>
</comment>
<gene>
    <name evidence="9" type="ORF">INR99_10295</name>
</gene>
<dbReference type="Gene3D" id="3.40.50.410">
    <property type="entry name" value="von Willebrand factor, type A domain"/>
    <property type="match status" value="1"/>
</dbReference>
<reference evidence="9 10" key="1">
    <citation type="submission" date="2020-10" db="EMBL/GenBank/DDBJ databases">
        <title>The genome sequence of Chitinilyticum litopenaei 4Y14.</title>
        <authorList>
            <person name="Liu Y."/>
        </authorList>
    </citation>
    <scope>NUCLEOTIDE SEQUENCE [LARGE SCALE GENOMIC DNA]</scope>
    <source>
        <strain evidence="9 10">4Y14</strain>
    </source>
</reference>
<evidence type="ECO:0000313" key="9">
    <source>
        <dbReference type="EMBL" id="MBE9609744.1"/>
    </source>
</evidence>
<keyword evidence="4" id="KW-0479">Metal-binding</keyword>
<evidence type="ECO:0000256" key="3">
    <source>
        <dbReference type="ARBA" id="ARBA00022558"/>
    </source>
</evidence>
<keyword evidence="5" id="KW-0106">Calcium</keyword>
<comment type="subcellular location">
    <subcellularLocation>
        <location evidence="1">Fimbrium</location>
    </subcellularLocation>
</comment>
<dbReference type="SUPFAM" id="SSF50998">
    <property type="entry name" value="Quinoprotein alcohol dehydrogenase-like"/>
    <property type="match status" value="1"/>
</dbReference>
<dbReference type="InterPro" id="IPR011047">
    <property type="entry name" value="Quinoprotein_ADH-like_sf"/>
</dbReference>
<proteinExistence type="inferred from homology"/>
<keyword evidence="6" id="KW-0281">Fimbrium</keyword>
<organism evidence="9 10">
    <name type="scientific">Chitinilyticum piscinae</name>
    <dbReference type="NCBI Taxonomy" id="2866724"/>
    <lineage>
        <taxon>Bacteria</taxon>
        <taxon>Pseudomonadati</taxon>
        <taxon>Pseudomonadota</taxon>
        <taxon>Betaproteobacteria</taxon>
        <taxon>Neisseriales</taxon>
        <taxon>Chitinibacteraceae</taxon>
        <taxon>Chitinilyticum</taxon>
    </lineage>
</organism>
<feature type="chain" id="PRO_5035326725" description="PilY1 beta-propeller domain-containing protein" evidence="7">
    <location>
        <begin position="28"/>
        <end position="1062"/>
    </location>
</feature>
<evidence type="ECO:0000256" key="6">
    <source>
        <dbReference type="ARBA" id="ARBA00023263"/>
    </source>
</evidence>
<accession>A0A8J7KEQ8</accession>
<evidence type="ECO:0000256" key="2">
    <source>
        <dbReference type="ARBA" id="ARBA00008387"/>
    </source>
</evidence>
<dbReference type="InterPro" id="IPR036465">
    <property type="entry name" value="vWFA_dom_sf"/>
</dbReference>
<comment type="caution">
    <text evidence="9">The sequence shown here is derived from an EMBL/GenBank/DDBJ whole genome shotgun (WGS) entry which is preliminary data.</text>
</comment>
<evidence type="ECO:0000256" key="4">
    <source>
        <dbReference type="ARBA" id="ARBA00022723"/>
    </source>
</evidence>
<keyword evidence="3" id="KW-1029">Fimbrium biogenesis</keyword>
<evidence type="ECO:0000256" key="5">
    <source>
        <dbReference type="ARBA" id="ARBA00022837"/>
    </source>
</evidence>
<dbReference type="InterPro" id="IPR008707">
    <property type="entry name" value="B-propeller_PilY1"/>
</dbReference>
<keyword evidence="7" id="KW-0732">Signal</keyword>
<evidence type="ECO:0000259" key="8">
    <source>
        <dbReference type="Pfam" id="PF05567"/>
    </source>
</evidence>
<dbReference type="SUPFAM" id="SSF53300">
    <property type="entry name" value="vWA-like"/>
    <property type="match status" value="1"/>
</dbReference>